<name>A0AAE0ZR18_9GAST</name>
<dbReference type="Gene3D" id="1.10.340.70">
    <property type="match status" value="1"/>
</dbReference>
<feature type="compositionally biased region" description="Polar residues" evidence="1">
    <location>
        <begin position="253"/>
        <end position="264"/>
    </location>
</feature>
<gene>
    <name evidence="2" type="ORF">RRG08_057503</name>
</gene>
<evidence type="ECO:0000313" key="3">
    <source>
        <dbReference type="Proteomes" id="UP001283361"/>
    </source>
</evidence>
<accession>A0AAE0ZR18</accession>
<dbReference type="AlphaFoldDB" id="A0AAE0ZR18"/>
<sequence>MRTGKDKQIEHKEQDRRHSRRDRWVDQRLDSSRTQSCGPPRTCETSWNAPRHMQEWHQPTYQRGYRGNRGTALRRYNSRHGFTRGSKPYRGYNNSDFRSANREYASASSIMMSHPGVTKSARLHIHPGSVNSVPCSVLRDIGCSSVGIKSSFINPEDFTGETATCVMFDGTECTLPTAHAHCETPFFKGNVVALILSSPVADVILGSIVGVNDSTWRENDGGRCKREPDDTRERNVANVMTRAQKTAEERVNNQDTPVNKSKQNSDSVINFDAIGKLDKHTFRIEQESDRSLDPLRSNESYYIKEGLLYRHAKKNNSTDQLVVPCSLRELVLEGCHAIPIAGHIGIGAKKKRICSRFTWQGIILYQDITKACEIAAENAKSKLAEYRETRSSHTRYREFSKGDKVLILLPQDGNNLFMKYQGPYIIRKVANDNNYVCQVGKKNKTYNANLLKKFEERQPILPHDIILPHAAESFIKDDDIDLDEKIEFLRITQKEFPSDVMLDGKLSPNQQNEIRLLLQGFPDTLSDLPGRTQRIEHTIRLVDDTPFRIKQYLLPLHATDSIDAEIDNMLSSGVIRRSSSPYASPITVIMKKDKTIRLCIDFSRLNRITVFDAEPIPTLDELVSKLNGARYFTKCDLTKGYWQIPLVE</sequence>
<dbReference type="Proteomes" id="UP001283361">
    <property type="component" value="Unassembled WGS sequence"/>
</dbReference>
<feature type="region of interest" description="Disordered" evidence="1">
    <location>
        <begin position="1"/>
        <end position="46"/>
    </location>
</feature>
<feature type="region of interest" description="Disordered" evidence="1">
    <location>
        <begin position="244"/>
        <end position="264"/>
    </location>
</feature>
<dbReference type="InterPro" id="IPR043128">
    <property type="entry name" value="Rev_trsase/Diguanyl_cyclase"/>
</dbReference>
<dbReference type="PANTHER" id="PTHR37984:SF5">
    <property type="entry name" value="PROTEIN NYNRIN-LIKE"/>
    <property type="match status" value="1"/>
</dbReference>
<dbReference type="SUPFAM" id="SSF56672">
    <property type="entry name" value="DNA/RNA polymerases"/>
    <property type="match status" value="1"/>
</dbReference>
<dbReference type="EMBL" id="JAWDGP010003473">
    <property type="protein sequence ID" value="KAK3773959.1"/>
    <property type="molecule type" value="Genomic_DNA"/>
</dbReference>
<organism evidence="2 3">
    <name type="scientific">Elysia crispata</name>
    <name type="common">lettuce slug</name>
    <dbReference type="NCBI Taxonomy" id="231223"/>
    <lineage>
        <taxon>Eukaryota</taxon>
        <taxon>Metazoa</taxon>
        <taxon>Spiralia</taxon>
        <taxon>Lophotrochozoa</taxon>
        <taxon>Mollusca</taxon>
        <taxon>Gastropoda</taxon>
        <taxon>Heterobranchia</taxon>
        <taxon>Euthyneura</taxon>
        <taxon>Panpulmonata</taxon>
        <taxon>Sacoglossa</taxon>
        <taxon>Placobranchoidea</taxon>
        <taxon>Plakobranchidae</taxon>
        <taxon>Elysia</taxon>
    </lineage>
</organism>
<evidence type="ECO:0000313" key="2">
    <source>
        <dbReference type="EMBL" id="KAK3773959.1"/>
    </source>
</evidence>
<dbReference type="PANTHER" id="PTHR37984">
    <property type="entry name" value="PROTEIN CBG26694"/>
    <property type="match status" value="1"/>
</dbReference>
<feature type="compositionally biased region" description="Basic and acidic residues" evidence="1">
    <location>
        <begin position="1"/>
        <end position="31"/>
    </location>
</feature>
<dbReference type="CDD" id="cd01647">
    <property type="entry name" value="RT_LTR"/>
    <property type="match status" value="1"/>
</dbReference>
<dbReference type="Gene3D" id="3.10.10.10">
    <property type="entry name" value="HIV Type 1 Reverse Transcriptase, subunit A, domain 1"/>
    <property type="match status" value="1"/>
</dbReference>
<evidence type="ECO:0000256" key="1">
    <source>
        <dbReference type="SAM" id="MobiDB-lite"/>
    </source>
</evidence>
<proteinExistence type="predicted"/>
<feature type="compositionally biased region" description="Polar residues" evidence="1">
    <location>
        <begin position="32"/>
        <end position="46"/>
    </location>
</feature>
<dbReference type="InterPro" id="IPR043502">
    <property type="entry name" value="DNA/RNA_pol_sf"/>
</dbReference>
<protein>
    <recommendedName>
        <fullName evidence="4">Reverse transcriptase domain-containing protein</fullName>
    </recommendedName>
</protein>
<dbReference type="InterPro" id="IPR050951">
    <property type="entry name" value="Retrovirus_Pol_polyprotein"/>
</dbReference>
<evidence type="ECO:0008006" key="4">
    <source>
        <dbReference type="Google" id="ProtNLM"/>
    </source>
</evidence>
<comment type="caution">
    <text evidence="2">The sequence shown here is derived from an EMBL/GenBank/DDBJ whole genome shotgun (WGS) entry which is preliminary data.</text>
</comment>
<dbReference type="Gene3D" id="3.30.70.270">
    <property type="match status" value="1"/>
</dbReference>
<reference evidence="2" key="1">
    <citation type="journal article" date="2023" name="G3 (Bethesda)">
        <title>A reference genome for the long-term kleptoplast-retaining sea slug Elysia crispata morphotype clarki.</title>
        <authorList>
            <person name="Eastman K.E."/>
            <person name="Pendleton A.L."/>
            <person name="Shaikh M.A."/>
            <person name="Suttiyut T."/>
            <person name="Ogas R."/>
            <person name="Tomko P."/>
            <person name="Gavelis G."/>
            <person name="Widhalm J.R."/>
            <person name="Wisecaver J.H."/>
        </authorList>
    </citation>
    <scope>NUCLEOTIDE SEQUENCE</scope>
    <source>
        <strain evidence="2">ECLA1</strain>
    </source>
</reference>
<keyword evidence="3" id="KW-1185">Reference proteome</keyword>